<accession>A0A840L3E3</accession>
<comment type="caution">
    <text evidence="2">The sequence shown here is derived from an EMBL/GenBank/DDBJ whole genome shotgun (WGS) entry which is preliminary data.</text>
</comment>
<dbReference type="RefSeq" id="WP_184297326.1">
    <property type="nucleotide sequence ID" value="NZ_JACHLP010000002.1"/>
</dbReference>
<reference evidence="2 3" key="1">
    <citation type="submission" date="2020-08" db="EMBL/GenBank/DDBJ databases">
        <title>Functional genomics of gut bacteria from endangered species of beetles.</title>
        <authorList>
            <person name="Carlos-Shanley C."/>
        </authorList>
    </citation>
    <scope>NUCLEOTIDE SEQUENCE [LARGE SCALE GENOMIC DNA]</scope>
    <source>
        <strain evidence="2 3">S00239</strain>
    </source>
</reference>
<dbReference type="Proteomes" id="UP000562027">
    <property type="component" value="Unassembled WGS sequence"/>
</dbReference>
<evidence type="ECO:0000313" key="2">
    <source>
        <dbReference type="EMBL" id="MBB4842740.1"/>
    </source>
</evidence>
<sequence length="82" mass="9322">MRPERDEHDLGFSWRARKNGVVEVLHHGRLAATLRGMEAADFLAELEAGSVQDAQQLMARITGNYKRGNERQASQHPRNRRG</sequence>
<organism evidence="2 3">
    <name type="scientific">Roseateles oligotrophus</name>
    <dbReference type="NCBI Taxonomy" id="1769250"/>
    <lineage>
        <taxon>Bacteria</taxon>
        <taxon>Pseudomonadati</taxon>
        <taxon>Pseudomonadota</taxon>
        <taxon>Betaproteobacteria</taxon>
        <taxon>Burkholderiales</taxon>
        <taxon>Sphaerotilaceae</taxon>
        <taxon>Roseateles</taxon>
    </lineage>
</organism>
<evidence type="ECO:0000313" key="3">
    <source>
        <dbReference type="Proteomes" id="UP000562027"/>
    </source>
</evidence>
<dbReference type="EMBL" id="JACHLP010000002">
    <property type="protein sequence ID" value="MBB4842740.1"/>
    <property type="molecule type" value="Genomic_DNA"/>
</dbReference>
<protein>
    <submittedName>
        <fullName evidence="2">Uncharacterized protein</fullName>
    </submittedName>
</protein>
<proteinExistence type="predicted"/>
<name>A0A840L3E3_9BURK</name>
<keyword evidence="3" id="KW-1185">Reference proteome</keyword>
<dbReference type="AlphaFoldDB" id="A0A840L3E3"/>
<feature type="region of interest" description="Disordered" evidence="1">
    <location>
        <begin position="63"/>
        <end position="82"/>
    </location>
</feature>
<gene>
    <name evidence="2" type="ORF">HNP55_001255</name>
</gene>
<evidence type="ECO:0000256" key="1">
    <source>
        <dbReference type="SAM" id="MobiDB-lite"/>
    </source>
</evidence>